<keyword evidence="2" id="KW-1185">Reference proteome</keyword>
<name>A0A090RX14_9VIBR</name>
<gene>
    <name evidence="1" type="ORF">JCM19235_1182</name>
</gene>
<proteinExistence type="predicted"/>
<dbReference type="Proteomes" id="UP000029228">
    <property type="component" value="Unassembled WGS sequence"/>
</dbReference>
<dbReference type="EMBL" id="BBMR01000004">
    <property type="protein sequence ID" value="GAL19826.1"/>
    <property type="molecule type" value="Genomic_DNA"/>
</dbReference>
<protein>
    <submittedName>
        <fullName evidence="1">Uncharacterized protein</fullName>
    </submittedName>
</protein>
<accession>A0A090RX14</accession>
<dbReference type="STRING" id="990268.JCM19235_1182"/>
<dbReference type="AlphaFoldDB" id="A0A090RX14"/>
<dbReference type="InterPro" id="IPR036868">
    <property type="entry name" value="TusA-like_sf"/>
</dbReference>
<comment type="caution">
    <text evidence="1">The sequence shown here is derived from an EMBL/GenBank/DDBJ whole genome shotgun (WGS) entry which is preliminary data.</text>
</comment>
<sequence>MSLLLVKRAYKQLETQQVLRVRIVDTQSIRDCRHYLIKQNAMIDCKQEHHVTVMTISKRKDSEC</sequence>
<organism evidence="1 2">
    <name type="scientific">Vibrio maritimus</name>
    <dbReference type="NCBI Taxonomy" id="990268"/>
    <lineage>
        <taxon>Bacteria</taxon>
        <taxon>Pseudomonadati</taxon>
        <taxon>Pseudomonadota</taxon>
        <taxon>Gammaproteobacteria</taxon>
        <taxon>Vibrionales</taxon>
        <taxon>Vibrionaceae</taxon>
        <taxon>Vibrio</taxon>
    </lineage>
</organism>
<reference evidence="1 2" key="1">
    <citation type="submission" date="2014-09" db="EMBL/GenBank/DDBJ databases">
        <title>Vibrio maritimus JCM 19235. (C45) whole genome shotgun sequence.</title>
        <authorList>
            <person name="Sawabe T."/>
            <person name="Meirelles P."/>
            <person name="Nakanishi M."/>
            <person name="Sayaka M."/>
            <person name="Hattori M."/>
            <person name="Ohkuma M."/>
        </authorList>
    </citation>
    <scope>NUCLEOTIDE SEQUENCE [LARGE SCALE GENOMIC DNA]</scope>
    <source>
        <strain evidence="2">JCM19235</strain>
    </source>
</reference>
<evidence type="ECO:0000313" key="1">
    <source>
        <dbReference type="EMBL" id="GAL19826.1"/>
    </source>
</evidence>
<evidence type="ECO:0000313" key="2">
    <source>
        <dbReference type="Proteomes" id="UP000029228"/>
    </source>
</evidence>
<dbReference type="Gene3D" id="3.30.110.40">
    <property type="entry name" value="TusA-like domain"/>
    <property type="match status" value="1"/>
</dbReference>